<evidence type="ECO:0000256" key="1">
    <source>
        <dbReference type="SAM" id="SignalP"/>
    </source>
</evidence>
<protein>
    <recommendedName>
        <fullName evidence="4">NHL repeat-containing protein</fullName>
    </recommendedName>
</protein>
<dbReference type="InterPro" id="IPR050952">
    <property type="entry name" value="TRIM-NHL_E3_ligases"/>
</dbReference>
<dbReference type="RefSeq" id="WP_090558371.1">
    <property type="nucleotide sequence ID" value="NZ_FNRA01000009.1"/>
</dbReference>
<dbReference type="STRING" id="425514.SAMN05443550_10994"/>
<dbReference type="InterPro" id="IPR011042">
    <property type="entry name" value="6-blade_b-propeller_TolB-like"/>
</dbReference>
<evidence type="ECO:0000313" key="2">
    <source>
        <dbReference type="EMBL" id="SEB05572.1"/>
    </source>
</evidence>
<organism evidence="2 3">
    <name type="scientific">Pedobacter hartonius</name>
    <dbReference type="NCBI Taxonomy" id="425514"/>
    <lineage>
        <taxon>Bacteria</taxon>
        <taxon>Pseudomonadati</taxon>
        <taxon>Bacteroidota</taxon>
        <taxon>Sphingobacteriia</taxon>
        <taxon>Sphingobacteriales</taxon>
        <taxon>Sphingobacteriaceae</taxon>
        <taxon>Pedobacter</taxon>
    </lineage>
</organism>
<evidence type="ECO:0008006" key="4">
    <source>
        <dbReference type="Google" id="ProtNLM"/>
    </source>
</evidence>
<dbReference type="Gene3D" id="2.60.40.1190">
    <property type="match status" value="1"/>
</dbReference>
<proteinExistence type="predicted"/>
<dbReference type="PANTHER" id="PTHR24104">
    <property type="entry name" value="E3 UBIQUITIN-PROTEIN LIGASE NHLRC1-RELATED"/>
    <property type="match status" value="1"/>
</dbReference>
<dbReference type="AlphaFoldDB" id="A0A1H4GA45"/>
<reference evidence="2 3" key="1">
    <citation type="submission" date="2016-10" db="EMBL/GenBank/DDBJ databases">
        <authorList>
            <person name="de Groot N.N."/>
        </authorList>
    </citation>
    <scope>NUCLEOTIDE SEQUENCE [LARGE SCALE GENOMIC DNA]</scope>
    <source>
        <strain evidence="2 3">DSM 19033</strain>
    </source>
</reference>
<feature type="chain" id="PRO_5011445081" description="NHL repeat-containing protein" evidence="1">
    <location>
        <begin position="21"/>
        <end position="1093"/>
    </location>
</feature>
<dbReference type="EMBL" id="FNRA01000009">
    <property type="protein sequence ID" value="SEB05572.1"/>
    <property type="molecule type" value="Genomic_DNA"/>
</dbReference>
<dbReference type="Proteomes" id="UP000198850">
    <property type="component" value="Unassembled WGS sequence"/>
</dbReference>
<dbReference type="PANTHER" id="PTHR24104:SF25">
    <property type="entry name" value="PROTEIN LIN-41"/>
    <property type="match status" value="1"/>
</dbReference>
<dbReference type="Gene3D" id="2.60.40.4070">
    <property type="match status" value="1"/>
</dbReference>
<keyword evidence="3" id="KW-1185">Reference proteome</keyword>
<gene>
    <name evidence="2" type="ORF">SAMN05443550_10994</name>
</gene>
<dbReference type="Gene3D" id="2.120.10.30">
    <property type="entry name" value="TolB, C-terminal domain"/>
    <property type="match status" value="1"/>
</dbReference>
<dbReference type="OrthoDB" id="9043075at2"/>
<name>A0A1H4GA45_9SPHI</name>
<dbReference type="GO" id="GO:0008270">
    <property type="term" value="F:zinc ion binding"/>
    <property type="evidence" value="ECO:0007669"/>
    <property type="project" value="UniProtKB-KW"/>
</dbReference>
<feature type="signal peptide" evidence="1">
    <location>
        <begin position="1"/>
        <end position="20"/>
    </location>
</feature>
<accession>A0A1H4GA45</accession>
<sequence length="1093" mass="118217">MKLNVILAGVMIAAALAVKAQSVKPPIAIPFTLKDAGYVTLVIEDHNGQRVRNLIAQTYFKAGKNTAWWDGLDDLGRDLDAVHHGVYAIPPKLVSPGTYTVRGLVHQEVKATYELSLYTNGTPPWNLKDHTGAWLANHSAPQAAVFVPTEQSPAKQPVVFLGSYVTEGTDGLAWVDLNGKKLGGKTWIGGVWTAAPYMSRDEGSQAVPGVSVYVASVWETAKRSGQGTVRISTLPKNSDKPIFLYPTGRVIRDSAGIKGDIGGFAVYNGVGVLSLTRKNQLLFADLKSGKVLDSVAMDRPHGLTFDAEGRLLVLSANKLLRFAAIQDFSHLPPAKSLISSQLESPVGITKDKDGNLYISNGGASQQVKVFTAEGKLIRSIGKPGVPQAGLYDPLHMNNPVGMTIDSRNQLWVTENDYLPKRVSVWTAEGKFIRAFYGPVKYGGGGTLDPQDKTKFYYSEQDLGAMEFKIDWKTGQSKLQHILYRKSSAMLNLPPRIAAPETPLYYKGKRYFTNCYNSNPTGGALTAFLFVERNGSLQPAAAMGSADTWGVLKESRFRSSWPATVDLNAKNQNAMAFFIWNDVNEDAKVQTEEVSFLKGKASGVTVMPDLSFCITQLNGAAVQFSPLSFTAGGIPLYRIDKGKTLAAGVQAPGSSGGNQVLTSSSGWTVVTQGVLPFARYAISGAKDGRPVWSYPNLWPGLHAAHEAPLPEFPGELIGPTRLLGGPIHIKGLPEPLWAINSNHGMVYVFTMDGLFIATLFEPMRTGKQWYMPVAERSMGLEGLSLGEENFWPSITGTADGEVYMVDGSRSSLLKVDGLQTVQRLPVTNIKVSSEDLAKSIAFQTKAELARQQQTTRGALKVKMLTTPIVVDGKWEDWKNSSWVDIDKRGVKANFNSKSKPYDVTGAVAVSGNRLYAGYRTGDAGLLKNSFEMPLAPFKTGGALDLMIGTAASANPKRTSPVTGDLRLLVTVSGGRHRAVLYQAVVPGVKEAEKVPFSSPWRTITFDRVKDISAQLEFAAGGDGSFEISVPLSVLNLKPLAGISVKGDIGILRGDGSKTLSRLYWNNKATSIVSDVPSEAALTPNLWGDWEFYAP</sequence>
<evidence type="ECO:0000313" key="3">
    <source>
        <dbReference type="Proteomes" id="UP000198850"/>
    </source>
</evidence>
<keyword evidence="1" id="KW-0732">Signal</keyword>
<dbReference type="SUPFAM" id="SSF63829">
    <property type="entry name" value="Calcium-dependent phosphotriesterase"/>
    <property type="match status" value="2"/>
</dbReference>